<feature type="transmembrane region" description="Helical" evidence="1">
    <location>
        <begin position="133"/>
        <end position="152"/>
    </location>
</feature>
<evidence type="ECO:0000313" key="3">
    <source>
        <dbReference type="Proteomes" id="UP000297853"/>
    </source>
</evidence>
<feature type="transmembrane region" description="Helical" evidence="1">
    <location>
        <begin position="262"/>
        <end position="285"/>
    </location>
</feature>
<keyword evidence="1" id="KW-0812">Transmembrane</keyword>
<feature type="transmembrane region" description="Helical" evidence="1">
    <location>
        <begin position="229"/>
        <end position="250"/>
    </location>
</feature>
<reference evidence="2 3" key="1">
    <citation type="submission" date="2019-03" db="EMBL/GenBank/DDBJ databases">
        <title>Genomics of glacier-inhabiting Cryobacterium strains.</title>
        <authorList>
            <person name="Liu Q."/>
            <person name="Xin Y.-H."/>
        </authorList>
    </citation>
    <scope>NUCLEOTIDE SEQUENCE [LARGE SCALE GENOMIC DNA]</scope>
    <source>
        <strain evidence="2 3">TMT1-23-1</strain>
    </source>
</reference>
<feature type="transmembrane region" description="Helical" evidence="1">
    <location>
        <begin position="60"/>
        <end position="85"/>
    </location>
</feature>
<keyword evidence="1" id="KW-1133">Transmembrane helix</keyword>
<feature type="transmembrane region" description="Helical" evidence="1">
    <location>
        <begin position="35"/>
        <end position="53"/>
    </location>
</feature>
<keyword evidence="1" id="KW-0472">Membrane</keyword>
<evidence type="ECO:0000313" key="2">
    <source>
        <dbReference type="EMBL" id="TFD04424.1"/>
    </source>
</evidence>
<evidence type="ECO:0000256" key="1">
    <source>
        <dbReference type="SAM" id="Phobius"/>
    </source>
</evidence>
<dbReference type="EMBL" id="SOGQ01000013">
    <property type="protein sequence ID" value="TFD04424.1"/>
    <property type="molecule type" value="Genomic_DNA"/>
</dbReference>
<feature type="transmembrane region" description="Helical" evidence="1">
    <location>
        <begin position="97"/>
        <end position="121"/>
    </location>
</feature>
<protein>
    <submittedName>
        <fullName evidence="2">Uncharacterized protein</fullName>
    </submittedName>
</protein>
<accession>A0ABY2JJ87</accession>
<organism evidence="2 3">
    <name type="scientific">Cryobacterium sinapicolor</name>
    <dbReference type="NCBI Taxonomy" id="1259236"/>
    <lineage>
        <taxon>Bacteria</taxon>
        <taxon>Bacillati</taxon>
        <taxon>Actinomycetota</taxon>
        <taxon>Actinomycetes</taxon>
        <taxon>Micrococcales</taxon>
        <taxon>Microbacteriaceae</taxon>
        <taxon>Cryobacterium</taxon>
    </lineage>
</organism>
<gene>
    <name evidence="2" type="ORF">E3T28_02590</name>
</gene>
<keyword evidence="3" id="KW-1185">Reference proteome</keyword>
<dbReference type="Proteomes" id="UP000297853">
    <property type="component" value="Unassembled WGS sequence"/>
</dbReference>
<name>A0ABY2JJ87_9MICO</name>
<proteinExistence type="predicted"/>
<feature type="transmembrane region" description="Helical" evidence="1">
    <location>
        <begin position="195"/>
        <end position="217"/>
    </location>
</feature>
<comment type="caution">
    <text evidence="2">The sequence shown here is derived from an EMBL/GenBank/DDBJ whole genome shotgun (WGS) entry which is preliminary data.</text>
</comment>
<sequence>MSVAMAVLVVMCLIGLLVDHRTLTGAPIWAKPLKFSISVLVYGLTLAWLLPLLRRRHLAWWIGTAAMVALAIEMVVIVGAASVGVTSHFNVSTPLASVLWSVMAFSIVVVWLATLILAFLLFRADLGDRARSLAVRSGGLIAVLGMGLAFLMTGPTADQLDSFQGVAGAHTVGLSDGGPGLPMLGWSTVAGDLRIPHFVGMHALQMLPLAVLLLELLARWVPVLRVGRVRVGIIGVLVVLYLGVLALLTGQALAGQSIARPGVLMLFLAMGLFAGATVAIGGVIWSARSRG</sequence>